<keyword evidence="5 6" id="KW-0687">Ribonucleoprotein</keyword>
<dbReference type="NCBIfam" id="TIGR01029">
    <property type="entry name" value="rpsG_bact"/>
    <property type="match status" value="1"/>
</dbReference>
<evidence type="ECO:0000256" key="5">
    <source>
        <dbReference type="ARBA" id="ARBA00023274"/>
    </source>
</evidence>
<dbReference type="SUPFAM" id="SSF47973">
    <property type="entry name" value="Ribosomal protein S7"/>
    <property type="match status" value="1"/>
</dbReference>
<keyword evidence="3 6" id="KW-0694">RNA-binding</keyword>
<evidence type="ECO:0000313" key="9">
    <source>
        <dbReference type="Proteomes" id="UP000034539"/>
    </source>
</evidence>
<feature type="domain" description="Small ribosomal subunit protein uS7" evidence="7">
    <location>
        <begin position="3"/>
        <end position="151"/>
    </location>
</feature>
<name>A0A0G0SG45_9BACT</name>
<evidence type="ECO:0000313" key="8">
    <source>
        <dbReference type="EMBL" id="KKR33665.1"/>
    </source>
</evidence>
<dbReference type="CDD" id="cd14869">
    <property type="entry name" value="uS7_Bacteria"/>
    <property type="match status" value="1"/>
</dbReference>
<gene>
    <name evidence="6" type="primary">rpsG</name>
    <name evidence="8" type="ORF">UT63_C0013G0025</name>
</gene>
<dbReference type="GO" id="GO:0000049">
    <property type="term" value="F:tRNA binding"/>
    <property type="evidence" value="ECO:0007669"/>
    <property type="project" value="UniProtKB-UniRule"/>
</dbReference>
<organism evidence="8 9">
    <name type="scientific">Candidatus Gottesmanbacteria bacterium GW2011_GWC2_39_8</name>
    <dbReference type="NCBI Taxonomy" id="1618450"/>
    <lineage>
        <taxon>Bacteria</taxon>
        <taxon>Candidatus Gottesmaniibacteriota</taxon>
    </lineage>
</organism>
<dbReference type="Gene3D" id="1.10.455.10">
    <property type="entry name" value="Ribosomal protein S7 domain"/>
    <property type="match status" value="1"/>
</dbReference>
<dbReference type="EMBL" id="LBXN01000013">
    <property type="protein sequence ID" value="KKR33665.1"/>
    <property type="molecule type" value="Genomic_DNA"/>
</dbReference>
<dbReference type="InterPro" id="IPR000235">
    <property type="entry name" value="Ribosomal_uS7"/>
</dbReference>
<dbReference type="FunFam" id="1.10.455.10:FF:000001">
    <property type="entry name" value="30S ribosomal protein S7"/>
    <property type="match status" value="1"/>
</dbReference>
<dbReference type="Pfam" id="PF00177">
    <property type="entry name" value="Ribosomal_S7"/>
    <property type="match status" value="1"/>
</dbReference>
<dbReference type="GO" id="GO:0015935">
    <property type="term" value="C:small ribosomal subunit"/>
    <property type="evidence" value="ECO:0007669"/>
    <property type="project" value="InterPro"/>
</dbReference>
<evidence type="ECO:0000256" key="2">
    <source>
        <dbReference type="ARBA" id="ARBA00022730"/>
    </source>
</evidence>
<reference evidence="8 9" key="1">
    <citation type="journal article" date="2015" name="Nature">
        <title>rRNA introns, odd ribosomes, and small enigmatic genomes across a large radiation of phyla.</title>
        <authorList>
            <person name="Brown C.T."/>
            <person name="Hug L.A."/>
            <person name="Thomas B.C."/>
            <person name="Sharon I."/>
            <person name="Castelle C.J."/>
            <person name="Singh A."/>
            <person name="Wilkins M.J."/>
            <person name="Williams K.H."/>
            <person name="Banfield J.F."/>
        </authorList>
    </citation>
    <scope>NUCLEOTIDE SEQUENCE [LARGE SCALE GENOMIC DNA]</scope>
</reference>
<comment type="caution">
    <text evidence="8">The sequence shown here is derived from an EMBL/GenBank/DDBJ whole genome shotgun (WGS) entry which is preliminary data.</text>
</comment>
<sequence length="158" mass="17794">MSRSGKIKKRITNTDAVYGNKLLAKFINRVMRSGKKSVAQGQVYGALELIKAKNLDPLTIFQQAVQNVGPRMEVKARRVGGASYQVPMEVRGERRISLAIRWIIQASNNKSNKEFHSFAEKLSQELMDAANNAGEAIKKRDGMQRNADANKAFSHFRW</sequence>
<dbReference type="GO" id="GO:0019843">
    <property type="term" value="F:rRNA binding"/>
    <property type="evidence" value="ECO:0007669"/>
    <property type="project" value="UniProtKB-UniRule"/>
</dbReference>
<evidence type="ECO:0000256" key="4">
    <source>
        <dbReference type="ARBA" id="ARBA00022980"/>
    </source>
</evidence>
<dbReference type="AlphaFoldDB" id="A0A0G0SG45"/>
<dbReference type="PANTHER" id="PTHR11205">
    <property type="entry name" value="RIBOSOMAL PROTEIN S7"/>
    <property type="match status" value="1"/>
</dbReference>
<dbReference type="GO" id="GO:0006412">
    <property type="term" value="P:translation"/>
    <property type="evidence" value="ECO:0007669"/>
    <property type="project" value="UniProtKB-UniRule"/>
</dbReference>
<dbReference type="Proteomes" id="UP000034539">
    <property type="component" value="Unassembled WGS sequence"/>
</dbReference>
<evidence type="ECO:0000256" key="1">
    <source>
        <dbReference type="ARBA" id="ARBA00007151"/>
    </source>
</evidence>
<evidence type="ECO:0000256" key="6">
    <source>
        <dbReference type="HAMAP-Rule" id="MF_00480"/>
    </source>
</evidence>
<evidence type="ECO:0000259" key="7">
    <source>
        <dbReference type="Pfam" id="PF00177"/>
    </source>
</evidence>
<protein>
    <recommendedName>
        <fullName evidence="6">Small ribosomal subunit protein uS7</fullName>
    </recommendedName>
</protein>
<keyword evidence="6" id="KW-0820">tRNA-binding</keyword>
<dbReference type="InterPro" id="IPR036823">
    <property type="entry name" value="Ribosomal_uS7_dom_sf"/>
</dbReference>
<keyword evidence="2 6" id="KW-0699">rRNA-binding</keyword>
<dbReference type="InterPro" id="IPR023798">
    <property type="entry name" value="Ribosomal_uS7_dom"/>
</dbReference>
<accession>A0A0G0SG45</accession>
<dbReference type="PIRSF" id="PIRSF002122">
    <property type="entry name" value="RPS7p_RPS7a_RPS5e_RPS7o"/>
    <property type="match status" value="1"/>
</dbReference>
<evidence type="ECO:0000256" key="3">
    <source>
        <dbReference type="ARBA" id="ARBA00022884"/>
    </source>
</evidence>
<comment type="subunit">
    <text evidence="6">Part of the 30S ribosomal subunit. Contacts proteins S9 and S11.</text>
</comment>
<dbReference type="HAMAP" id="MF_00480_B">
    <property type="entry name" value="Ribosomal_uS7_B"/>
    <property type="match status" value="1"/>
</dbReference>
<dbReference type="PATRIC" id="fig|1618450.3.peg.402"/>
<keyword evidence="4 6" id="KW-0689">Ribosomal protein</keyword>
<dbReference type="InterPro" id="IPR005717">
    <property type="entry name" value="Ribosomal_uS7_bac/org-type"/>
</dbReference>
<dbReference type="GO" id="GO:0003735">
    <property type="term" value="F:structural constituent of ribosome"/>
    <property type="evidence" value="ECO:0007669"/>
    <property type="project" value="InterPro"/>
</dbReference>
<comment type="similarity">
    <text evidence="1 6">Belongs to the universal ribosomal protein uS7 family.</text>
</comment>
<proteinExistence type="inferred from homology"/>
<comment type="function">
    <text evidence="6">One of the primary rRNA binding proteins, it binds directly to 16S rRNA where it nucleates assembly of the head domain of the 30S subunit. Is located at the subunit interface close to the decoding center, probably blocks exit of the E-site tRNA.</text>
</comment>